<organism evidence="1 2">
    <name type="scientific">Trichinella pseudospiralis</name>
    <name type="common">Parasitic roundworm</name>
    <dbReference type="NCBI Taxonomy" id="6337"/>
    <lineage>
        <taxon>Eukaryota</taxon>
        <taxon>Metazoa</taxon>
        <taxon>Ecdysozoa</taxon>
        <taxon>Nematoda</taxon>
        <taxon>Enoplea</taxon>
        <taxon>Dorylaimia</taxon>
        <taxon>Trichinellida</taxon>
        <taxon>Trichinellidae</taxon>
        <taxon>Trichinella</taxon>
    </lineage>
</organism>
<evidence type="ECO:0000313" key="1">
    <source>
        <dbReference type="EMBL" id="KRY90408.1"/>
    </source>
</evidence>
<accession>A0A0V1FWK7</accession>
<sequence length="114" mass="12912">MENLSACGAGEGMISQLFIIMLDTEKFAVRLNARMFAFSFGIFKTAIPNKELDENIKDEKEEEVEEDFTSKIKLKFVNDHNSKGCARENVPSRTAINQYRSAVTTPADYDYTSK</sequence>
<dbReference type="AlphaFoldDB" id="A0A0V1FWK7"/>
<keyword evidence="2" id="KW-1185">Reference proteome</keyword>
<gene>
    <name evidence="1" type="ORF">T4D_5285</name>
</gene>
<proteinExistence type="predicted"/>
<dbReference type="EMBL" id="JYDT01000021">
    <property type="protein sequence ID" value="KRY90408.1"/>
    <property type="molecule type" value="Genomic_DNA"/>
</dbReference>
<comment type="caution">
    <text evidence="1">The sequence shown here is derived from an EMBL/GenBank/DDBJ whole genome shotgun (WGS) entry which is preliminary data.</text>
</comment>
<dbReference type="Proteomes" id="UP000054995">
    <property type="component" value="Unassembled WGS sequence"/>
</dbReference>
<reference evidence="1 2" key="1">
    <citation type="submission" date="2015-01" db="EMBL/GenBank/DDBJ databases">
        <title>Evolution of Trichinella species and genotypes.</title>
        <authorList>
            <person name="Korhonen P.K."/>
            <person name="Edoardo P."/>
            <person name="Giuseppe L.R."/>
            <person name="Gasser R.B."/>
        </authorList>
    </citation>
    <scope>NUCLEOTIDE SEQUENCE [LARGE SCALE GENOMIC DNA]</scope>
    <source>
        <strain evidence="1">ISS470</strain>
    </source>
</reference>
<name>A0A0V1FWK7_TRIPS</name>
<evidence type="ECO:0000313" key="2">
    <source>
        <dbReference type="Proteomes" id="UP000054995"/>
    </source>
</evidence>
<protein>
    <submittedName>
        <fullName evidence="1">Uncharacterized protein</fullName>
    </submittedName>
</protein>